<feature type="signal peptide" evidence="2">
    <location>
        <begin position="1"/>
        <end position="34"/>
    </location>
</feature>
<comment type="subcellular location">
    <subcellularLocation>
        <location evidence="2">Cell membrane</location>
        <topology evidence="2">Lipid-anchor</topology>
    </subcellularLocation>
</comment>
<sequence>MRFNHSCFALGCGRGAGAALLALALSGCASLPSATDPAAGVSAAQALSTPLAADWRNPWPAAATPEQVPEQPASALPAPTKTELAQWWRAFDDPALNALIEQALQAHTSVRAAQAALQQARSLNAISQAAQGPQLQASASTQRAQAGQGGAASSWRAGLDASWELDWFGQRRAAEAATAAEVQAAAAQLGQARVSLAAEVALTYIEWRTLQQRLGVLQRRLALQEEFVQIVGWRVQAGLMSGQDLEQARLNLAQLRATLPELQAAMGQAEAALAVLSGRPPQSALDLPASGGIPVAGGALARAIPADTLLQRPDVQRAQARLHAAAARTAQAEAARWPSLTLGGTLDWRSPRVSDLFDVSALTRTLLLRLGASLYDGGAVRAQVQAQQAAAEQARIELEAAVLTALREVEHALLALQASEQRLQSLSQAAEAAAEVEALALLRLTSGLIDYRIWLDARHNLLTAQTELANARAARSADHVRLVKALGGGWNAADVQAARDPITTTTHEL</sequence>
<organism evidence="4 5">
    <name type="scientific">Serpentinimonas raichei</name>
    <dbReference type="NCBI Taxonomy" id="1458425"/>
    <lineage>
        <taxon>Bacteria</taxon>
        <taxon>Pseudomonadati</taxon>
        <taxon>Pseudomonadota</taxon>
        <taxon>Betaproteobacteria</taxon>
        <taxon>Burkholderiales</taxon>
        <taxon>Comamonadaceae</taxon>
        <taxon>Serpentinimonas</taxon>
    </lineage>
</organism>
<dbReference type="GO" id="GO:0015562">
    <property type="term" value="F:efflux transmembrane transporter activity"/>
    <property type="evidence" value="ECO:0007669"/>
    <property type="project" value="InterPro"/>
</dbReference>
<dbReference type="KEGG" id="cbaa:SRAA_0776"/>
<evidence type="ECO:0000313" key="4">
    <source>
        <dbReference type="EMBL" id="BAO80630.1"/>
    </source>
</evidence>
<keyword evidence="3" id="KW-0175">Coiled coil</keyword>
<evidence type="ECO:0000256" key="2">
    <source>
        <dbReference type="RuleBase" id="RU362097"/>
    </source>
</evidence>
<dbReference type="NCBIfam" id="TIGR01845">
    <property type="entry name" value="outer_NodT"/>
    <property type="match status" value="1"/>
</dbReference>
<protein>
    <submittedName>
        <fullName evidence="4">Outer membrane protein</fullName>
    </submittedName>
</protein>
<comment type="similarity">
    <text evidence="1 2">Belongs to the outer membrane factor (OMF) (TC 1.B.17) family.</text>
</comment>
<dbReference type="GO" id="GO:0005886">
    <property type="term" value="C:plasma membrane"/>
    <property type="evidence" value="ECO:0007669"/>
    <property type="project" value="UniProtKB-SubCell"/>
</dbReference>
<dbReference type="AlphaFoldDB" id="A0A060NIA3"/>
<dbReference type="Gene3D" id="1.20.1600.10">
    <property type="entry name" value="Outer membrane efflux proteins (OEP)"/>
    <property type="match status" value="1"/>
</dbReference>
<proteinExistence type="inferred from homology"/>
<dbReference type="Pfam" id="PF02321">
    <property type="entry name" value="OEP"/>
    <property type="match status" value="2"/>
</dbReference>
<dbReference type="HOGENOM" id="CLU_012817_13_0_4"/>
<name>A0A060NIA3_9BURK</name>
<keyword evidence="2" id="KW-0564">Palmitate</keyword>
<feature type="coiled-coil region" evidence="3">
    <location>
        <begin position="245"/>
        <end position="272"/>
    </location>
</feature>
<dbReference type="EMBL" id="AP014568">
    <property type="protein sequence ID" value="BAO80630.1"/>
    <property type="molecule type" value="Genomic_DNA"/>
</dbReference>
<accession>A0A060NIA3</accession>
<dbReference type="OrthoDB" id="9770517at2"/>
<dbReference type="SUPFAM" id="SSF56954">
    <property type="entry name" value="Outer membrane efflux proteins (OEP)"/>
    <property type="match status" value="1"/>
</dbReference>
<dbReference type="PROSITE" id="PS51257">
    <property type="entry name" value="PROKAR_LIPOPROTEIN"/>
    <property type="match status" value="1"/>
</dbReference>
<keyword evidence="2" id="KW-0732">Signal</keyword>
<dbReference type="Proteomes" id="UP000067461">
    <property type="component" value="Chromosome"/>
</dbReference>
<dbReference type="RefSeq" id="WP_045531104.1">
    <property type="nucleotide sequence ID" value="NZ_AP014568.1"/>
</dbReference>
<dbReference type="STRING" id="1458425.SRAA_0776"/>
<keyword evidence="2" id="KW-0449">Lipoprotein</keyword>
<gene>
    <name evidence="4" type="ORF">SRAA_0776</name>
</gene>
<reference evidence="4 5" key="1">
    <citation type="journal article" date="2014" name="Nat. Commun.">
        <title>Physiological and genomic features of highly alkaliphilic hydrogen-utilizing Betaproteobacteria from a continental serpentinizing site.</title>
        <authorList>
            <person name="Suzuki S."/>
            <person name="Kuenen J.G."/>
            <person name="Schipper K."/>
            <person name="van der Velde S."/>
            <person name="Ishii S."/>
            <person name="Wu A."/>
            <person name="Sorokin D.Y."/>
            <person name="Tenney A."/>
            <person name="Meng X.Y."/>
            <person name="Morrill P.L."/>
            <person name="Kamagata Y."/>
            <person name="Muyzer G."/>
            <person name="Nealson K.H."/>
        </authorList>
    </citation>
    <scope>NUCLEOTIDE SEQUENCE [LARGE SCALE GENOMIC DNA]</scope>
    <source>
        <strain evidence="4 5">A1</strain>
    </source>
</reference>
<evidence type="ECO:0000256" key="1">
    <source>
        <dbReference type="ARBA" id="ARBA00007613"/>
    </source>
</evidence>
<evidence type="ECO:0000313" key="5">
    <source>
        <dbReference type="Proteomes" id="UP000067461"/>
    </source>
</evidence>
<feature type="chain" id="PRO_5001431903" evidence="2">
    <location>
        <begin position="35"/>
        <end position="509"/>
    </location>
</feature>
<feature type="coiled-coil region" evidence="3">
    <location>
        <begin position="381"/>
        <end position="436"/>
    </location>
</feature>
<dbReference type="InterPro" id="IPR010131">
    <property type="entry name" value="MdtP/NodT-like"/>
</dbReference>
<keyword evidence="2" id="KW-0472">Membrane</keyword>
<keyword evidence="2" id="KW-0812">Transmembrane</keyword>
<dbReference type="Gene3D" id="2.20.200.10">
    <property type="entry name" value="Outer membrane efflux proteins (OEP)"/>
    <property type="match status" value="1"/>
</dbReference>
<keyword evidence="2" id="KW-1134">Transmembrane beta strand</keyword>
<evidence type="ECO:0000256" key="3">
    <source>
        <dbReference type="SAM" id="Coils"/>
    </source>
</evidence>
<keyword evidence="5" id="KW-1185">Reference proteome</keyword>
<dbReference type="InterPro" id="IPR003423">
    <property type="entry name" value="OMP_efflux"/>
</dbReference>